<proteinExistence type="predicted"/>
<gene>
    <name evidence="2" type="ORF">BDQ12DRAFT_725560</name>
</gene>
<evidence type="ECO:0000313" key="3">
    <source>
        <dbReference type="Proteomes" id="UP000308652"/>
    </source>
</evidence>
<name>A0A5C3LVT5_9AGAR</name>
<keyword evidence="3" id="KW-1185">Reference proteome</keyword>
<dbReference type="EMBL" id="ML213617">
    <property type="protein sequence ID" value="TFK36028.1"/>
    <property type="molecule type" value="Genomic_DNA"/>
</dbReference>
<feature type="compositionally biased region" description="Low complexity" evidence="1">
    <location>
        <begin position="192"/>
        <end position="202"/>
    </location>
</feature>
<feature type="region of interest" description="Disordered" evidence="1">
    <location>
        <begin position="98"/>
        <end position="202"/>
    </location>
</feature>
<reference evidence="2 3" key="1">
    <citation type="journal article" date="2019" name="Nat. Ecol. Evol.">
        <title>Megaphylogeny resolves global patterns of mushroom evolution.</title>
        <authorList>
            <person name="Varga T."/>
            <person name="Krizsan K."/>
            <person name="Foldi C."/>
            <person name="Dima B."/>
            <person name="Sanchez-Garcia M."/>
            <person name="Sanchez-Ramirez S."/>
            <person name="Szollosi G.J."/>
            <person name="Szarkandi J.G."/>
            <person name="Papp V."/>
            <person name="Albert L."/>
            <person name="Andreopoulos W."/>
            <person name="Angelini C."/>
            <person name="Antonin V."/>
            <person name="Barry K.W."/>
            <person name="Bougher N.L."/>
            <person name="Buchanan P."/>
            <person name="Buyck B."/>
            <person name="Bense V."/>
            <person name="Catcheside P."/>
            <person name="Chovatia M."/>
            <person name="Cooper J."/>
            <person name="Damon W."/>
            <person name="Desjardin D."/>
            <person name="Finy P."/>
            <person name="Geml J."/>
            <person name="Haridas S."/>
            <person name="Hughes K."/>
            <person name="Justo A."/>
            <person name="Karasinski D."/>
            <person name="Kautmanova I."/>
            <person name="Kiss B."/>
            <person name="Kocsube S."/>
            <person name="Kotiranta H."/>
            <person name="LaButti K.M."/>
            <person name="Lechner B.E."/>
            <person name="Liimatainen K."/>
            <person name="Lipzen A."/>
            <person name="Lukacs Z."/>
            <person name="Mihaltcheva S."/>
            <person name="Morgado L.N."/>
            <person name="Niskanen T."/>
            <person name="Noordeloos M.E."/>
            <person name="Ohm R.A."/>
            <person name="Ortiz-Santana B."/>
            <person name="Ovrebo C."/>
            <person name="Racz N."/>
            <person name="Riley R."/>
            <person name="Savchenko A."/>
            <person name="Shiryaev A."/>
            <person name="Soop K."/>
            <person name="Spirin V."/>
            <person name="Szebenyi C."/>
            <person name="Tomsovsky M."/>
            <person name="Tulloss R.E."/>
            <person name="Uehling J."/>
            <person name="Grigoriev I.V."/>
            <person name="Vagvolgyi C."/>
            <person name="Papp T."/>
            <person name="Martin F.M."/>
            <person name="Miettinen O."/>
            <person name="Hibbett D.S."/>
            <person name="Nagy L.G."/>
        </authorList>
    </citation>
    <scope>NUCLEOTIDE SEQUENCE [LARGE SCALE GENOMIC DNA]</scope>
    <source>
        <strain evidence="2 3">CBS 166.37</strain>
    </source>
</reference>
<protein>
    <submittedName>
        <fullName evidence="2">Uncharacterized protein</fullName>
    </submittedName>
</protein>
<sequence>MPALMLANHDAPSPPLPAHKNRRRDYFDLDFAAGSSAYGGAPGAYPYGNVNESGAAEGPGMGGRQGHGGAPVEGKFAEDNINEFIVNRPSRIAYRASTSFSSTRQAAPRKRFKTPTVPAVKILSGMPYGRSSRSQDGYQQDEDKPTSFHSHSQSKSPGTPTLSSLSILRSGEGRDGTSSGTATPLQPPAQPLPSSSAYDHRG</sequence>
<dbReference type="AlphaFoldDB" id="A0A5C3LVT5"/>
<feature type="region of interest" description="Disordered" evidence="1">
    <location>
        <begin position="1"/>
        <end position="21"/>
    </location>
</feature>
<organism evidence="2 3">
    <name type="scientific">Crucibulum laeve</name>
    <dbReference type="NCBI Taxonomy" id="68775"/>
    <lineage>
        <taxon>Eukaryota</taxon>
        <taxon>Fungi</taxon>
        <taxon>Dikarya</taxon>
        <taxon>Basidiomycota</taxon>
        <taxon>Agaricomycotina</taxon>
        <taxon>Agaricomycetes</taxon>
        <taxon>Agaricomycetidae</taxon>
        <taxon>Agaricales</taxon>
        <taxon>Agaricineae</taxon>
        <taxon>Nidulariaceae</taxon>
        <taxon>Crucibulum</taxon>
    </lineage>
</organism>
<evidence type="ECO:0000313" key="2">
    <source>
        <dbReference type="EMBL" id="TFK36028.1"/>
    </source>
</evidence>
<feature type="compositionally biased region" description="Gly residues" evidence="1">
    <location>
        <begin position="57"/>
        <end position="71"/>
    </location>
</feature>
<feature type="region of interest" description="Disordered" evidence="1">
    <location>
        <begin position="49"/>
        <end position="75"/>
    </location>
</feature>
<evidence type="ECO:0000256" key="1">
    <source>
        <dbReference type="SAM" id="MobiDB-lite"/>
    </source>
</evidence>
<accession>A0A5C3LVT5</accession>
<dbReference type="Proteomes" id="UP000308652">
    <property type="component" value="Unassembled WGS sequence"/>
</dbReference>
<feature type="compositionally biased region" description="Polar residues" evidence="1">
    <location>
        <begin position="147"/>
        <end position="167"/>
    </location>
</feature>